<sequence>MHPNRKGLASLCLMLLLAAMALIGCSSRGSDQPASQAGSAAKLKSVKIGYTGSTCEAATFTAYEKGFFKEEGLDVELIKGDFENSKNSIATGKLDAIGGLVMSWIKPLEQGLDAKFSAGIHTGCNYTLVRADSPIQSAKDFRGKRVGVDAMGASPMMLLARELVNNGVDYKKDVEWKVYPKTELELALDRGEVDAIALGEPFGTIIKKNTGKIRVIVDSAKTPPYKDEYCCLVLLSGKVIREDEAAAASITRAIMKGADYVKEHPREIGELIVDKKYVGGDKEVNVEILSQFNFAPSLDGGEKAVQIAAQEARKVQFLDPATDPDSLAKQIFFRFNGV</sequence>
<feature type="chain" id="PRO_5039433359" evidence="2">
    <location>
        <begin position="22"/>
        <end position="338"/>
    </location>
</feature>
<dbReference type="Gene3D" id="3.40.190.10">
    <property type="entry name" value="Periplasmic binding protein-like II"/>
    <property type="match status" value="2"/>
</dbReference>
<dbReference type="RefSeq" id="WP_161260433.1">
    <property type="nucleotide sequence ID" value="NZ_JAFBDC010000002.1"/>
</dbReference>
<gene>
    <name evidence="4" type="ORF">GTO89_02170</name>
</gene>
<name>A0A845L5D6_HELGE</name>
<comment type="caution">
    <text evidence="4">The sequence shown here is derived from an EMBL/GenBank/DDBJ whole genome shotgun (WGS) entry which is preliminary data.</text>
</comment>
<evidence type="ECO:0000313" key="4">
    <source>
        <dbReference type="EMBL" id="MZP41837.1"/>
    </source>
</evidence>
<dbReference type="Pfam" id="PF09084">
    <property type="entry name" value="NMT1"/>
    <property type="match status" value="1"/>
</dbReference>
<dbReference type="InterPro" id="IPR015168">
    <property type="entry name" value="SsuA/THI5"/>
</dbReference>
<dbReference type="PANTHER" id="PTHR30024">
    <property type="entry name" value="ALIPHATIC SULFONATES-BINDING PROTEIN-RELATED"/>
    <property type="match status" value="1"/>
</dbReference>
<evidence type="ECO:0000259" key="3">
    <source>
        <dbReference type="SMART" id="SM00062"/>
    </source>
</evidence>
<dbReference type="Proteomes" id="UP000471031">
    <property type="component" value="Unassembled WGS sequence"/>
</dbReference>
<dbReference type="InterPro" id="IPR001638">
    <property type="entry name" value="Solute-binding_3/MltF_N"/>
</dbReference>
<dbReference type="EMBL" id="WXEX01000002">
    <property type="protein sequence ID" value="MZP41837.1"/>
    <property type="molecule type" value="Genomic_DNA"/>
</dbReference>
<dbReference type="PROSITE" id="PS51257">
    <property type="entry name" value="PROKAR_LIPOPROTEIN"/>
    <property type="match status" value="1"/>
</dbReference>
<dbReference type="AlphaFoldDB" id="A0A845L5D6"/>
<comment type="similarity">
    <text evidence="1">Belongs to the bacterial solute-binding protein SsuA/TauA family.</text>
</comment>
<accession>A0A845L5D6</accession>
<dbReference type="SMART" id="SM00062">
    <property type="entry name" value="PBPb"/>
    <property type="match status" value="1"/>
</dbReference>
<dbReference type="SUPFAM" id="SSF53850">
    <property type="entry name" value="Periplasmic binding protein-like II"/>
    <property type="match status" value="1"/>
</dbReference>
<dbReference type="PANTHER" id="PTHR30024:SF21">
    <property type="entry name" value="ABC TRANSPORTER SUBSTRATE-BINDING PROTEIN"/>
    <property type="match status" value="1"/>
</dbReference>
<keyword evidence="2" id="KW-0732">Signal</keyword>
<proteinExistence type="inferred from homology"/>
<feature type="domain" description="Solute-binding protein family 3/N-terminal" evidence="3">
    <location>
        <begin position="45"/>
        <end position="259"/>
    </location>
</feature>
<feature type="signal peptide" evidence="2">
    <location>
        <begin position="1"/>
        <end position="21"/>
    </location>
</feature>
<protein>
    <submittedName>
        <fullName evidence="4">ABC transporter substrate-binding protein</fullName>
    </submittedName>
</protein>
<reference evidence="4 5" key="1">
    <citation type="submission" date="2020-01" db="EMBL/GenBank/DDBJ databases">
        <title>Whole genome sequence of Heliobacterium gestii DSM 11169.</title>
        <authorList>
            <person name="Kyndt J.A."/>
            <person name="Meyer T.E."/>
        </authorList>
    </citation>
    <scope>NUCLEOTIDE SEQUENCE [LARGE SCALE GENOMIC DNA]</scope>
    <source>
        <strain evidence="4 5">DSM 11169</strain>
    </source>
</reference>
<dbReference type="OrthoDB" id="9802202at2"/>
<organism evidence="4 5">
    <name type="scientific">Heliomicrobium gestii</name>
    <name type="common">Heliobacterium gestii</name>
    <dbReference type="NCBI Taxonomy" id="2699"/>
    <lineage>
        <taxon>Bacteria</taxon>
        <taxon>Bacillati</taxon>
        <taxon>Bacillota</taxon>
        <taxon>Clostridia</taxon>
        <taxon>Eubacteriales</taxon>
        <taxon>Heliobacteriaceae</taxon>
        <taxon>Heliomicrobium</taxon>
    </lineage>
</organism>
<evidence type="ECO:0000256" key="1">
    <source>
        <dbReference type="ARBA" id="ARBA00010742"/>
    </source>
</evidence>
<evidence type="ECO:0000256" key="2">
    <source>
        <dbReference type="SAM" id="SignalP"/>
    </source>
</evidence>
<keyword evidence="5" id="KW-1185">Reference proteome</keyword>
<evidence type="ECO:0000313" key="5">
    <source>
        <dbReference type="Proteomes" id="UP000471031"/>
    </source>
</evidence>